<dbReference type="PROSITE" id="PS00444">
    <property type="entry name" value="POLYPRENYL_SYNTHASE_2"/>
    <property type="match status" value="1"/>
</dbReference>
<evidence type="ECO:0000256" key="6">
    <source>
        <dbReference type="ARBA" id="ARBA00023229"/>
    </source>
</evidence>
<evidence type="ECO:0000256" key="5">
    <source>
        <dbReference type="ARBA" id="ARBA00022842"/>
    </source>
</evidence>
<gene>
    <name evidence="8" type="ORF">MAGMO_0660</name>
</gene>
<dbReference type="SFLD" id="SFLDG01017">
    <property type="entry name" value="Polyprenyl_Transferase_Like"/>
    <property type="match status" value="1"/>
</dbReference>
<keyword evidence="3 7" id="KW-0808">Transferase</keyword>
<dbReference type="EC" id="2.5.1.10" evidence="8"/>
<dbReference type="PROSITE" id="PS00723">
    <property type="entry name" value="POLYPRENYL_SYNTHASE_1"/>
    <property type="match status" value="1"/>
</dbReference>
<name>A0A1S7LFJ5_MAGMO</name>
<dbReference type="PANTHER" id="PTHR43281">
    <property type="entry name" value="FARNESYL DIPHOSPHATE SYNTHASE"/>
    <property type="match status" value="1"/>
</dbReference>
<dbReference type="InterPro" id="IPR000092">
    <property type="entry name" value="Polyprenyl_synt"/>
</dbReference>
<dbReference type="GO" id="GO:0004337">
    <property type="term" value="F:(2E,6E)-farnesyl diphosphate synthase activity"/>
    <property type="evidence" value="ECO:0007669"/>
    <property type="project" value="UniProtKB-EC"/>
</dbReference>
<dbReference type="InterPro" id="IPR033749">
    <property type="entry name" value="Polyprenyl_synt_CS"/>
</dbReference>
<dbReference type="GO" id="GO:0005737">
    <property type="term" value="C:cytoplasm"/>
    <property type="evidence" value="ECO:0007669"/>
    <property type="project" value="UniProtKB-ARBA"/>
</dbReference>
<dbReference type="InterPro" id="IPR053378">
    <property type="entry name" value="Prenyl_diphosphate_synthase"/>
</dbReference>
<reference evidence="8" key="1">
    <citation type="submission" date="2015-04" db="EMBL/GenBank/DDBJ databases">
        <authorList>
            <person name="Syromyatnikov M.Y."/>
            <person name="Popov V.N."/>
        </authorList>
    </citation>
    <scope>NUCLEOTIDE SEQUENCE</scope>
    <source>
        <strain evidence="8">MO-1</strain>
    </source>
</reference>
<dbReference type="FunFam" id="1.10.600.10:FF:000001">
    <property type="entry name" value="Geranylgeranyl diphosphate synthase"/>
    <property type="match status" value="1"/>
</dbReference>
<dbReference type="NCBIfam" id="NF045485">
    <property type="entry name" value="FPPsyn"/>
    <property type="match status" value="1"/>
</dbReference>
<dbReference type="Gene3D" id="1.10.600.10">
    <property type="entry name" value="Farnesyl Diphosphate Synthase"/>
    <property type="match status" value="1"/>
</dbReference>
<evidence type="ECO:0000313" key="8">
    <source>
        <dbReference type="EMBL" id="CRH04864.1"/>
    </source>
</evidence>
<dbReference type="CDD" id="cd00685">
    <property type="entry name" value="Trans_IPPS_HT"/>
    <property type="match status" value="1"/>
</dbReference>
<dbReference type="SFLD" id="SFLDS00005">
    <property type="entry name" value="Isoprenoid_Synthase_Type_I"/>
    <property type="match status" value="1"/>
</dbReference>
<sequence length="295" mass="31921">MSNLKSYLADRKELVEAALDRLVPQADRAPRRLAGAMRYSLLIGGKRLRPILTLACCEAVGGEHERAINFAAAMECIHTYSLIHDDLPAMDDDALRRGHPTCHKQYDEATAILAGDALLTLAFDLAARPVAGVLPQTLLEMSRELAIAAGFHGMVGGQMLDIQAENRPMEQVQLQNIHIHKTGALIRASCLAGARLGGGTPDQVRQLKRYGEALGLAFQITDDILDEVGDAKKLGKQTGADRALNKATYPKLMGLPQAREAAENLIQEAKHCLGGLPGRAEPLNDLADFVISRTH</sequence>
<accession>A0A1S7LFJ5</accession>
<evidence type="ECO:0000256" key="2">
    <source>
        <dbReference type="ARBA" id="ARBA00006706"/>
    </source>
</evidence>
<evidence type="ECO:0000256" key="7">
    <source>
        <dbReference type="RuleBase" id="RU004466"/>
    </source>
</evidence>
<dbReference type="InterPro" id="IPR008949">
    <property type="entry name" value="Isoprenoid_synthase_dom_sf"/>
</dbReference>
<evidence type="ECO:0000256" key="4">
    <source>
        <dbReference type="ARBA" id="ARBA00022723"/>
    </source>
</evidence>
<organism evidence="8">
    <name type="scientific">Magnetococcus massalia (strain MO-1)</name>
    <dbReference type="NCBI Taxonomy" id="451514"/>
    <lineage>
        <taxon>Bacteria</taxon>
        <taxon>Pseudomonadati</taxon>
        <taxon>Pseudomonadota</taxon>
        <taxon>Magnetococcia</taxon>
        <taxon>Magnetococcales</taxon>
        <taxon>Magnetococcaceae</taxon>
        <taxon>Magnetococcus</taxon>
    </lineage>
</organism>
<dbReference type="AlphaFoldDB" id="A0A1S7LFJ5"/>
<protein>
    <submittedName>
        <fullName evidence="8">Geranyltranstransferase</fullName>
        <ecNumber evidence="8">2.5.1.10</ecNumber>
    </submittedName>
</protein>
<dbReference type="Pfam" id="PF00348">
    <property type="entry name" value="polyprenyl_synt"/>
    <property type="match status" value="1"/>
</dbReference>
<keyword evidence="4" id="KW-0479">Metal-binding</keyword>
<keyword evidence="5" id="KW-0460">Magnesium</keyword>
<evidence type="ECO:0000256" key="3">
    <source>
        <dbReference type="ARBA" id="ARBA00022679"/>
    </source>
</evidence>
<keyword evidence="6" id="KW-0414">Isoprene biosynthesis</keyword>
<evidence type="ECO:0000256" key="1">
    <source>
        <dbReference type="ARBA" id="ARBA00001946"/>
    </source>
</evidence>
<comment type="similarity">
    <text evidence="2 7">Belongs to the FPP/GGPP synthase family.</text>
</comment>
<comment type="cofactor">
    <cofactor evidence="1">
        <name>Mg(2+)</name>
        <dbReference type="ChEBI" id="CHEBI:18420"/>
    </cofactor>
</comment>
<dbReference type="EMBL" id="LO017727">
    <property type="protein sequence ID" value="CRH04864.1"/>
    <property type="molecule type" value="Genomic_DNA"/>
</dbReference>
<proteinExistence type="inferred from homology"/>
<dbReference type="SUPFAM" id="SSF48576">
    <property type="entry name" value="Terpenoid synthases"/>
    <property type="match status" value="1"/>
</dbReference>
<dbReference type="GO" id="GO:0046872">
    <property type="term" value="F:metal ion binding"/>
    <property type="evidence" value="ECO:0007669"/>
    <property type="project" value="UniProtKB-KW"/>
</dbReference>
<dbReference type="GO" id="GO:0016114">
    <property type="term" value="P:terpenoid biosynthetic process"/>
    <property type="evidence" value="ECO:0007669"/>
    <property type="project" value="UniProtKB-ARBA"/>
</dbReference>
<dbReference type="PANTHER" id="PTHR43281:SF1">
    <property type="entry name" value="FARNESYL DIPHOSPHATE SYNTHASE"/>
    <property type="match status" value="1"/>
</dbReference>